<feature type="domain" description="Aminoglycoside phosphotransferase" evidence="1">
    <location>
        <begin position="30"/>
        <end position="263"/>
    </location>
</feature>
<dbReference type="CDD" id="cd05154">
    <property type="entry name" value="ACAD10_11_N-like"/>
    <property type="match status" value="1"/>
</dbReference>
<comment type="caution">
    <text evidence="2">The sequence shown here is derived from an EMBL/GenBank/DDBJ whole genome shotgun (WGS) entry which is preliminary data.</text>
</comment>
<gene>
    <name evidence="2" type="ORF">BKA05_000178</name>
</gene>
<dbReference type="Gene3D" id="3.30.200.20">
    <property type="entry name" value="Phosphorylase Kinase, domain 1"/>
    <property type="match status" value="1"/>
</dbReference>
<accession>A0A7Z0C169</accession>
<protein>
    <submittedName>
        <fullName evidence="2">Aminoglycoside phosphotransferase (APT) family kinase protein</fullName>
    </submittedName>
</protein>
<keyword evidence="2" id="KW-0418">Kinase</keyword>
<evidence type="ECO:0000313" key="3">
    <source>
        <dbReference type="Proteomes" id="UP000537326"/>
    </source>
</evidence>
<name>A0A7Z0C169_9ACTN</name>
<dbReference type="PANTHER" id="PTHR47829">
    <property type="entry name" value="HYDROLASE, PUTATIVE (AFU_ORTHOLOGUE AFUA_1G12880)-RELATED"/>
    <property type="match status" value="1"/>
</dbReference>
<dbReference type="InterPro" id="IPR041726">
    <property type="entry name" value="ACAD10_11_N"/>
</dbReference>
<reference evidence="2 3" key="1">
    <citation type="submission" date="2020-07" db="EMBL/GenBank/DDBJ databases">
        <title>Sequencing the genomes of 1000 actinobacteria strains.</title>
        <authorList>
            <person name="Klenk H.-P."/>
        </authorList>
    </citation>
    <scope>NUCLEOTIDE SEQUENCE [LARGE SCALE GENOMIC DNA]</scope>
    <source>
        <strain evidence="2 3">DSM 18248</strain>
    </source>
</reference>
<dbReference type="GO" id="GO:0016301">
    <property type="term" value="F:kinase activity"/>
    <property type="evidence" value="ECO:0007669"/>
    <property type="project" value="UniProtKB-KW"/>
</dbReference>
<sequence>MSMELSGTELSAVAAQMSAAGVDLAGPLTARLIAGGRSNLTFRLDDGASAWVLRTPPRAGRTPSAHDVAREFRVTSALGTTDVPVPPAVVLCEDESLIGGPFAVAGFVPGATVQTAAQLDGLDDTVVSSVVSALASTLAALHRVDHVAAGLERFGRPDGYAARQLRRWAGQWEIVGAAFDPAVRAAAATLVTALGDRLPRQAATGVVHGDYRIDNTLLALPDGPREEGCEPSVAAVVDWELSTIGDPVADVAMMCVYRHPVFDQVIGEPTAWASPRLPGATGLAAAYEAAGGVDLVDLDEHLALGYLKLAVIAAGIDHRYRAGAAAGSGFDTAGQAVPVLLEEGLAVLRG</sequence>
<evidence type="ECO:0000259" key="1">
    <source>
        <dbReference type="Pfam" id="PF01636"/>
    </source>
</evidence>
<organism evidence="2 3">
    <name type="scientific">Nocardioides marinus</name>
    <dbReference type="NCBI Taxonomy" id="374514"/>
    <lineage>
        <taxon>Bacteria</taxon>
        <taxon>Bacillati</taxon>
        <taxon>Actinomycetota</taxon>
        <taxon>Actinomycetes</taxon>
        <taxon>Propionibacteriales</taxon>
        <taxon>Nocardioidaceae</taxon>
        <taxon>Nocardioides</taxon>
    </lineage>
</organism>
<dbReference type="InterPro" id="IPR002575">
    <property type="entry name" value="Aminoglycoside_PTrfase"/>
</dbReference>
<dbReference type="PANTHER" id="PTHR47829:SF1">
    <property type="entry name" value="HAD FAMILY PHOSPHATASE"/>
    <property type="match status" value="1"/>
</dbReference>
<dbReference type="Gene3D" id="3.90.1200.10">
    <property type="match status" value="1"/>
</dbReference>
<dbReference type="InterPro" id="IPR052898">
    <property type="entry name" value="ACAD10-like"/>
</dbReference>
<keyword evidence="3" id="KW-1185">Reference proteome</keyword>
<dbReference type="Pfam" id="PF01636">
    <property type="entry name" value="APH"/>
    <property type="match status" value="1"/>
</dbReference>
<keyword evidence="2" id="KW-0808">Transferase</keyword>
<dbReference type="SUPFAM" id="SSF56112">
    <property type="entry name" value="Protein kinase-like (PK-like)"/>
    <property type="match status" value="1"/>
</dbReference>
<proteinExistence type="predicted"/>
<dbReference type="AlphaFoldDB" id="A0A7Z0C169"/>
<dbReference type="EMBL" id="JACBZI010000001">
    <property type="protein sequence ID" value="NYI08663.1"/>
    <property type="molecule type" value="Genomic_DNA"/>
</dbReference>
<dbReference type="Proteomes" id="UP000537326">
    <property type="component" value="Unassembled WGS sequence"/>
</dbReference>
<evidence type="ECO:0000313" key="2">
    <source>
        <dbReference type="EMBL" id="NYI08663.1"/>
    </source>
</evidence>
<dbReference type="InterPro" id="IPR011009">
    <property type="entry name" value="Kinase-like_dom_sf"/>
</dbReference>